<dbReference type="NCBIfam" id="NF002449">
    <property type="entry name" value="PRK01617.1"/>
    <property type="match status" value="1"/>
</dbReference>
<accession>A0A370DBW4</accession>
<organism evidence="2 3">
    <name type="scientific">endosymbiont of Galathealinum brachiosum</name>
    <dbReference type="NCBI Taxonomy" id="2200906"/>
    <lineage>
        <taxon>Bacteria</taxon>
        <taxon>Pseudomonadati</taxon>
        <taxon>Pseudomonadota</taxon>
        <taxon>Gammaproteobacteria</taxon>
        <taxon>sulfur-oxidizing symbionts</taxon>
    </lineage>
</organism>
<protein>
    <recommendedName>
        <fullName evidence="1">YchJ-like middle NTF2-like domain-containing protein</fullName>
    </recommendedName>
</protein>
<evidence type="ECO:0000259" key="1">
    <source>
        <dbReference type="Pfam" id="PF17775"/>
    </source>
</evidence>
<dbReference type="AlphaFoldDB" id="A0A370DBW4"/>
<dbReference type="SUPFAM" id="SSF103642">
    <property type="entry name" value="Sec-C motif"/>
    <property type="match status" value="1"/>
</dbReference>
<proteinExistence type="predicted"/>
<evidence type="ECO:0000313" key="2">
    <source>
        <dbReference type="EMBL" id="RDH82402.1"/>
    </source>
</evidence>
<dbReference type="EMBL" id="QFXC01000011">
    <property type="protein sequence ID" value="RDH82402.1"/>
    <property type="molecule type" value="Genomic_DNA"/>
</dbReference>
<comment type="caution">
    <text evidence="2">The sequence shown here is derived from an EMBL/GenBank/DDBJ whole genome shotgun (WGS) entry which is preliminary data.</text>
</comment>
<name>A0A370DBW4_9GAMM</name>
<dbReference type="InterPro" id="IPR048469">
    <property type="entry name" value="YchJ-like_M"/>
</dbReference>
<gene>
    <name evidence="2" type="ORF">DIZ80_08895</name>
</gene>
<dbReference type="PANTHER" id="PTHR33747">
    <property type="entry name" value="UPF0225 PROTEIN SCO1677"/>
    <property type="match status" value="1"/>
</dbReference>
<sequence>MNLKTSNKQRYCPCGSKKNATECCLVFIDKIQIAPTAELLMRSRYTAYALEKSAYILDTWHNSTRPQSMELDSSVEWTGLTVLNCDMEKADVAYVEFIARFNNSGTVGEMHERSRFFLEGNCWFYVDGEQFATDNQVKRKQTGRNEPCYCGSGKKFKKCCGANS</sequence>
<evidence type="ECO:0000313" key="3">
    <source>
        <dbReference type="Proteomes" id="UP000254266"/>
    </source>
</evidence>
<dbReference type="Gene3D" id="3.10.450.50">
    <property type="match status" value="1"/>
</dbReference>
<dbReference type="SUPFAM" id="SSF54427">
    <property type="entry name" value="NTF2-like"/>
    <property type="match status" value="1"/>
</dbReference>
<dbReference type="Proteomes" id="UP000254266">
    <property type="component" value="Unassembled WGS sequence"/>
</dbReference>
<dbReference type="Pfam" id="PF02810">
    <property type="entry name" value="SEC-C"/>
    <property type="match status" value="1"/>
</dbReference>
<feature type="domain" description="YchJ-like middle NTF2-like" evidence="1">
    <location>
        <begin position="36"/>
        <end position="128"/>
    </location>
</feature>
<dbReference type="Pfam" id="PF17775">
    <property type="entry name" value="YchJ_M-like"/>
    <property type="match status" value="1"/>
</dbReference>
<dbReference type="PANTHER" id="PTHR33747:SF1">
    <property type="entry name" value="ADENYLATE CYCLASE-ASSOCIATED CAP C-TERMINAL DOMAIN-CONTAINING PROTEIN"/>
    <property type="match status" value="1"/>
</dbReference>
<dbReference type="InterPro" id="IPR032710">
    <property type="entry name" value="NTF2-like_dom_sf"/>
</dbReference>
<reference evidence="2 3" key="1">
    <citation type="journal article" date="2018" name="ISME J.">
        <title>Endosymbiont genomes yield clues of tubeworm success.</title>
        <authorList>
            <person name="Li Y."/>
            <person name="Liles M.R."/>
            <person name="Halanych K.M."/>
        </authorList>
    </citation>
    <scope>NUCLEOTIDE SEQUENCE [LARGE SCALE GENOMIC DNA]</scope>
    <source>
        <strain evidence="2">A1464</strain>
    </source>
</reference>
<dbReference type="InterPro" id="IPR004027">
    <property type="entry name" value="SEC_C_motif"/>
</dbReference>
<keyword evidence="3" id="KW-1185">Reference proteome</keyword>